<proteinExistence type="predicted"/>
<dbReference type="InterPro" id="IPR049492">
    <property type="entry name" value="BD-FAE-like_dom"/>
</dbReference>
<dbReference type="PANTHER" id="PTHR48081:SF6">
    <property type="entry name" value="PEPTIDASE S9 PROLYL OLIGOPEPTIDASE CATALYTIC DOMAIN-CONTAINING PROTEIN"/>
    <property type="match status" value="1"/>
</dbReference>
<comment type="caution">
    <text evidence="4">The sequence shown here is derived from an EMBL/GenBank/DDBJ whole genome shotgun (WGS) entry which is preliminary data.</text>
</comment>
<reference evidence="4 5" key="1">
    <citation type="submission" date="2019-02" db="EMBL/GenBank/DDBJ databases">
        <title>Deep-cultivation of Planctomycetes and their phenomic and genomic characterization uncovers novel biology.</title>
        <authorList>
            <person name="Wiegand S."/>
            <person name="Jogler M."/>
            <person name="Boedeker C."/>
            <person name="Pinto D."/>
            <person name="Vollmers J."/>
            <person name="Rivas-Marin E."/>
            <person name="Kohn T."/>
            <person name="Peeters S.H."/>
            <person name="Heuer A."/>
            <person name="Rast P."/>
            <person name="Oberbeckmann S."/>
            <person name="Bunk B."/>
            <person name="Jeske O."/>
            <person name="Meyerdierks A."/>
            <person name="Storesund J.E."/>
            <person name="Kallscheuer N."/>
            <person name="Luecker S."/>
            <person name="Lage O.M."/>
            <person name="Pohl T."/>
            <person name="Merkel B.J."/>
            <person name="Hornburger P."/>
            <person name="Mueller R.-W."/>
            <person name="Bruemmer F."/>
            <person name="Labrenz M."/>
            <person name="Spormann A.M."/>
            <person name="Op Den Camp H."/>
            <person name="Overmann J."/>
            <person name="Amann R."/>
            <person name="Jetten M.S.M."/>
            <person name="Mascher T."/>
            <person name="Medema M.H."/>
            <person name="Devos D.P."/>
            <person name="Kaster A.-K."/>
            <person name="Ovreas L."/>
            <person name="Rohde M."/>
            <person name="Galperin M.Y."/>
            <person name="Jogler C."/>
        </authorList>
    </citation>
    <scope>NUCLEOTIDE SEQUENCE [LARGE SCALE GENOMIC DNA]</scope>
    <source>
        <strain evidence="4 5">KOR42</strain>
    </source>
</reference>
<dbReference type="RefSeq" id="WP_146506958.1">
    <property type="nucleotide sequence ID" value="NZ_SIHI01000001.1"/>
</dbReference>
<keyword evidence="5" id="KW-1185">Reference proteome</keyword>
<dbReference type="InterPro" id="IPR050300">
    <property type="entry name" value="GDXG_lipolytic_enzyme"/>
</dbReference>
<dbReference type="Pfam" id="PF20434">
    <property type="entry name" value="BD-FAE"/>
    <property type="match status" value="1"/>
</dbReference>
<dbReference type="Proteomes" id="UP000317243">
    <property type="component" value="Unassembled WGS sequence"/>
</dbReference>
<dbReference type="OrthoDB" id="9794725at2"/>
<dbReference type="Gene3D" id="3.40.50.1820">
    <property type="entry name" value="alpha/beta hydrolase"/>
    <property type="match status" value="1"/>
</dbReference>
<name>A0A5C5X4F3_9PLAN</name>
<dbReference type="EC" id="3.1.1.72" evidence="4"/>
<evidence type="ECO:0000259" key="3">
    <source>
        <dbReference type="Pfam" id="PF20434"/>
    </source>
</evidence>
<accession>A0A5C5X4F3</accession>
<dbReference type="EMBL" id="SIHI01000001">
    <property type="protein sequence ID" value="TWT57075.1"/>
    <property type="molecule type" value="Genomic_DNA"/>
</dbReference>
<evidence type="ECO:0000256" key="1">
    <source>
        <dbReference type="ARBA" id="ARBA00022801"/>
    </source>
</evidence>
<keyword evidence="2" id="KW-0732">Signal</keyword>
<feature type="chain" id="PRO_5023006197" evidence="2">
    <location>
        <begin position="26"/>
        <end position="403"/>
    </location>
</feature>
<sequence length="403" mass="43261" precursor="true">MLARRLFFSLSFLMTIAAVSDCLNAAGPEPIPLWPDGAPGAKGDGELDIPLVRIYEPEGTNTGTAVVILPGGGYGGLAMDHEGHQIAKWWNRQGVTGLVVTYRHGSRYQHPAPLQDAQRAIRYARAHAEQLKIDPNRVGVMGFSAGGHLASTVSTHFDSGDANSDDDVAKQSSRPDFSVLCYPVISMKDAPAHRGSRKNLLGENPDPELIENLSNHLQVTAETPPTFVFHTAEDPVVPVQNALLYYSALMEHGVAAELHIYQKGRHGVGLAPNDPVLSSWPQRLLDWMRANNFLTADKRVSVSGAVEVGGEPLRWGMIAFQSVDREASPSAATLVSGGKFAISEVDGPVPGSYSVSVVDMGTFARQPSIEDATTVSPGAKQDDVNVVIPEGATASFEFQFDQQ</sequence>
<feature type="signal peptide" evidence="2">
    <location>
        <begin position="1"/>
        <end position="25"/>
    </location>
</feature>
<dbReference type="GO" id="GO:0046555">
    <property type="term" value="F:acetylxylan esterase activity"/>
    <property type="evidence" value="ECO:0007669"/>
    <property type="project" value="UniProtKB-EC"/>
</dbReference>
<dbReference type="InterPro" id="IPR029058">
    <property type="entry name" value="AB_hydrolase_fold"/>
</dbReference>
<gene>
    <name evidence="4" type="primary">axeA1_1</name>
    <name evidence="4" type="ORF">KOR42_04330</name>
</gene>
<evidence type="ECO:0000313" key="5">
    <source>
        <dbReference type="Proteomes" id="UP000317243"/>
    </source>
</evidence>
<evidence type="ECO:0000313" key="4">
    <source>
        <dbReference type="EMBL" id="TWT57075.1"/>
    </source>
</evidence>
<organism evidence="4 5">
    <name type="scientific">Thalassoglobus neptunius</name>
    <dbReference type="NCBI Taxonomy" id="1938619"/>
    <lineage>
        <taxon>Bacteria</taxon>
        <taxon>Pseudomonadati</taxon>
        <taxon>Planctomycetota</taxon>
        <taxon>Planctomycetia</taxon>
        <taxon>Planctomycetales</taxon>
        <taxon>Planctomycetaceae</taxon>
        <taxon>Thalassoglobus</taxon>
    </lineage>
</organism>
<protein>
    <submittedName>
        <fullName evidence="4">Acetylxylan esterase</fullName>
        <ecNumber evidence="4">3.1.1.72</ecNumber>
    </submittedName>
</protein>
<dbReference type="SUPFAM" id="SSF53474">
    <property type="entry name" value="alpha/beta-Hydrolases"/>
    <property type="match status" value="1"/>
</dbReference>
<keyword evidence="1 4" id="KW-0378">Hydrolase</keyword>
<feature type="domain" description="BD-FAE-like" evidence="3">
    <location>
        <begin position="54"/>
        <end position="248"/>
    </location>
</feature>
<evidence type="ECO:0000256" key="2">
    <source>
        <dbReference type="SAM" id="SignalP"/>
    </source>
</evidence>
<dbReference type="PANTHER" id="PTHR48081">
    <property type="entry name" value="AB HYDROLASE SUPERFAMILY PROTEIN C4A8.06C"/>
    <property type="match status" value="1"/>
</dbReference>
<dbReference type="AlphaFoldDB" id="A0A5C5X4F3"/>